<dbReference type="Pfam" id="PF07331">
    <property type="entry name" value="TctB"/>
    <property type="match status" value="1"/>
</dbReference>
<dbReference type="Proteomes" id="UP000791080">
    <property type="component" value="Unassembled WGS sequence"/>
</dbReference>
<accession>A0ABT1JF86</accession>
<keyword evidence="2" id="KW-0472">Membrane</keyword>
<dbReference type="RefSeq" id="WP_016700241.1">
    <property type="nucleotide sequence ID" value="NZ_AUBJ02000001.1"/>
</dbReference>
<name>A0ABT1JF86_ACTCY</name>
<feature type="transmembrane region" description="Helical" evidence="2">
    <location>
        <begin position="139"/>
        <end position="167"/>
    </location>
</feature>
<evidence type="ECO:0000256" key="2">
    <source>
        <dbReference type="SAM" id="Phobius"/>
    </source>
</evidence>
<feature type="compositionally biased region" description="Acidic residues" evidence="1">
    <location>
        <begin position="89"/>
        <end position="103"/>
    </location>
</feature>
<dbReference type="EMBL" id="AUBJ02000001">
    <property type="protein sequence ID" value="MCP2331157.1"/>
    <property type="molecule type" value="Genomic_DNA"/>
</dbReference>
<feature type="transmembrane region" description="Helical" evidence="2">
    <location>
        <begin position="179"/>
        <end position="204"/>
    </location>
</feature>
<evidence type="ECO:0000313" key="4">
    <source>
        <dbReference type="EMBL" id="MCP2331157.1"/>
    </source>
</evidence>
<organism evidence="4 5">
    <name type="scientific">Actinoalloteichus caeruleus DSM 43889</name>
    <dbReference type="NCBI Taxonomy" id="1120930"/>
    <lineage>
        <taxon>Bacteria</taxon>
        <taxon>Bacillati</taxon>
        <taxon>Actinomycetota</taxon>
        <taxon>Actinomycetes</taxon>
        <taxon>Pseudonocardiales</taxon>
        <taxon>Pseudonocardiaceae</taxon>
        <taxon>Actinoalloteichus</taxon>
        <taxon>Actinoalloteichus cyanogriseus</taxon>
    </lineage>
</organism>
<feature type="domain" description="DUF1468" evidence="3">
    <location>
        <begin position="26"/>
        <end position="205"/>
    </location>
</feature>
<sequence>MSSTVESSSGAGTEHRSFWTGRSGLVVAAFLLGLAIFLTYGTLTMEVPPNVSSPGPQFFPTIVTVLTYLLAVLLAVQVIRHPSVPQEETAAEETDGAAEEEGAGEGAEASGEETPASAGGAGERPAVERYRTHTDWRTVGIVVASFVAFTVLLVPVGWLISGALLFWGVTYALHGKRPLFDASVALVVSSVIQLAFSAGLGLNLPAGILGGVF</sequence>
<evidence type="ECO:0000256" key="1">
    <source>
        <dbReference type="SAM" id="MobiDB-lite"/>
    </source>
</evidence>
<dbReference type="InterPro" id="IPR009936">
    <property type="entry name" value="DUF1468"/>
</dbReference>
<feature type="region of interest" description="Disordered" evidence="1">
    <location>
        <begin position="85"/>
        <end position="125"/>
    </location>
</feature>
<feature type="transmembrane region" description="Helical" evidence="2">
    <location>
        <begin position="57"/>
        <end position="76"/>
    </location>
</feature>
<comment type="caution">
    <text evidence="4">The sequence shown here is derived from an EMBL/GenBank/DDBJ whole genome shotgun (WGS) entry which is preliminary data.</text>
</comment>
<protein>
    <submittedName>
        <fullName evidence="4">Tricarboxylic transport membrane protein</fullName>
    </submittedName>
</protein>
<keyword evidence="5" id="KW-1185">Reference proteome</keyword>
<evidence type="ECO:0000313" key="5">
    <source>
        <dbReference type="Proteomes" id="UP000791080"/>
    </source>
</evidence>
<reference evidence="4 5" key="1">
    <citation type="submission" date="2022-06" db="EMBL/GenBank/DDBJ databases">
        <title>Genomic Encyclopedia of Type Strains, Phase I: the one thousand microbial genomes (KMG-I) project.</title>
        <authorList>
            <person name="Kyrpides N."/>
        </authorList>
    </citation>
    <scope>NUCLEOTIDE SEQUENCE [LARGE SCALE GENOMIC DNA]</scope>
    <source>
        <strain evidence="4 5">DSM 43889</strain>
    </source>
</reference>
<evidence type="ECO:0000259" key="3">
    <source>
        <dbReference type="Pfam" id="PF07331"/>
    </source>
</evidence>
<keyword evidence="2" id="KW-0812">Transmembrane</keyword>
<feature type="compositionally biased region" description="Low complexity" evidence="1">
    <location>
        <begin position="106"/>
        <end position="118"/>
    </location>
</feature>
<gene>
    <name evidence="4" type="ORF">G443_001427</name>
</gene>
<keyword evidence="2" id="KW-1133">Transmembrane helix</keyword>
<feature type="transmembrane region" description="Helical" evidence="2">
    <location>
        <begin position="25"/>
        <end position="45"/>
    </location>
</feature>
<proteinExistence type="predicted"/>